<dbReference type="Proteomes" id="UP000244925">
    <property type="component" value="Unassembled WGS sequence"/>
</dbReference>
<dbReference type="NCBIfam" id="TIGR04189">
    <property type="entry name" value="surface_SprA"/>
    <property type="match status" value="1"/>
</dbReference>
<gene>
    <name evidence="2" type="primary">sprA</name>
    <name evidence="2" type="ORF">C5O25_07275</name>
</gene>
<dbReference type="EMBL" id="PUBV01000012">
    <property type="protein sequence ID" value="PWB07498.1"/>
    <property type="molecule type" value="Genomic_DNA"/>
</dbReference>
<dbReference type="InterPro" id="IPR025684">
    <property type="entry name" value="SprA_N_dom"/>
</dbReference>
<evidence type="ECO:0000313" key="2">
    <source>
        <dbReference type="EMBL" id="PWB07498.1"/>
    </source>
</evidence>
<dbReference type="Pfam" id="PF14349">
    <property type="entry name" value="SprA_N"/>
    <property type="match status" value="2"/>
</dbReference>
<accession>A0A2V1IWW8</accession>
<evidence type="ECO:0000259" key="1">
    <source>
        <dbReference type="Pfam" id="PF14349"/>
    </source>
</evidence>
<sequence>MSMAVDDSKYIYIRYFVLAVVFLAAAAGMPLPLQAASPADSLAISPVSPTVPRTYDELLGAPLPADLGLPRNVVSSVEYDAESGCYVLRTRVGDKDIATPFILTPSQYARWRERNERRQRFRMLDGGPGVDNDSVRRRERRQFDLLDMNFDLGPLDRIFGPGGVRLTTTGSVQITTAVKSTKTDNPALSLNSRRKTFFDFDQKIQATVAASVGDRMKFNLNYNTDATFDFDSKNLKLQYEGTEDDIVRNIEAGNVSMTTGSSLIRGSTALFGIKSTLQFGRLTATALVSQQNSETRSINTRGGVQTTAFSLNADEYDANRHYFLAQYFRDHYDEFASRLPYVGGGINITRIEVWITNKGNNYSQSRNLTAFMDLAETTRLASDHWTVSPSATVPSNTANNLLQTIKNDYPTARFISSVSQALAPLGVFGIQGGTDYEKVESARLLSESEYTLNPTLGYISLKSQLAADEVLAVAFEYTCQGQVYQVGEFSADISDTSQSLYVKMLKSTTQNPRLPMWRLMMKNVYSLGAYQVQPDNFKLQVKYLSDTTGIEIPYLPVAGLSSTPLLQLMGLDRLDSNREGNPDGFFDFIEGYTVQTSTGKVIFPVAEPFGSNLVERIGSQEAAAPFVYQELYDSTLVVARQFADKNKFVITGEYRASGGAQIRLDAMNVPRGSVVVTAGGVTLTENTDYTVDYALGIVTITNQSIIDSGQDVSVTLENQSLFSTQRKTLLGLDMTYRFSKDFYLGATLMHYSEKALTEKVNIGNETVSNTIYGLNFGYATELPWVNTLLNKVPTIDATAPSRISLQGELARLQPAAQKSGSDKGSSFIDDFESSQTGIDLRSPYSWFLASTPYDNGPDPLFPEAALSDNPEYGKNRALLNWYYIDRMFTQRNSSLCPGYLRADLKQQSNPYVREVTSREIFPDRQLTYGESSTIQTLNLSFYPEERGPYNVDAERIDDQGRLLQPEKRWGGIMRRLDNTNFEQSNIEYVQFWLMNPFLDPENPNTEGGDLYFNFGEISEDILKDGLKSYENGIPADGDDRFMRTTSWGRVSDQNSLTYAFDNNTTARRRQDVGLDGLPNDDEFEFPTYAGYVEQLRGRLSPEARERMEADRFSPLNDPAGDNYHFYRGRDYDEQRLGILERYKRYNGVEGNSLSPEEADDPLYQSSRNMPDVEDINQDNTLNEYERYFQYRVSIRPQDLRVGTNYITDKQTSLVSLRDGTDAEVEWYQFKIPLADFERVVGSISDLSTVRFVRMFMTGFRRPTHLRFATLELVRGEWRTYDYNLNSRGDMPASGQLDVSVVNIEENSGRTPVNYVLPPGVSRLSDPAQQQIVQLNEQSMSLRVTDLAAGDARGVYRNTMQDLRNYRRLQMWVHAEQLIDDPTALRNGELSLFVRLGTDIRNNFYEYEIPLRLTPHGHYADTRADREKVWPEQNRLDIALQTFVDVKKLRNRAKTAGEPGVGYATLYSVHDPECEANTVSVLGNPSLSDVRVMMIGVRNTSPAVKEGTVWVNELKVTDFNSEGGWAAKGVANLMLSDIATIDVGGQLETAGFGAVDQGLNSRRMDDFRQFNFAVQTDVGKIVPSKLALRAPVYYSVVKENTTPKYNPLDRDVLLNDALDDASSRHERDSIKAYAVERATVRSFSVSGLNFGVRSKNPMPWDPANFTVNFSFNRQSKADPTTEYENTDDYRGSLQYSYAPRIKPLKPFARMVGRRKSMKFLSDWEFNWLPSQISFLTTMSRYYHEEQTRSEIDAGVRLPVQVGKNFLWDRQLNLAWSPLRSLSLTFSSNTSARIDEPIGAVNRRLFPDRYKEWKDTVMQSILHLGTPWAYNQTFTGAYRAPFNQIPAIDFLTGQLTYNATYRWDRGATVDGVTMGNKIANQGSWTAEGRLAFDKLYNKIPYLKRVSQRFSASAQRPGRGGRRTLDRPKRFERNYPLSADTSTIVTHNLRTKKVKLTALDLDTRRPVRLQTRVVDDNSIEILTRDDRTIQVRVVELRKERDGWLDELAQYGARLLMSPRSAAVRWRSSRSLSLPLFIPDVGNVFGQSRSFGPMSPGLDFAFGFTDDSYVEKALSRGWLMTDDGQVSPAVFSRTSEVNLELTLEPVNGLKIQLIGNRTDNRTSSIQFMYAGMPVTYAGSYTKTHCAIATSLRSSKAADGYASKAFTDMIEAIPVVASRLEQAYARHDYPSSGFMHGSALAGMPYNPANGGVSQTSSDVLVPAFIAAYTGRDPGRENLDPFPSLASVMPNWRVTYDGLVKLPKMSDLFKAFTLTHAYQCTYSVGSYSSYLNWVSVEGERLGFTLDELSGNPVPSSPFNISSVAITERFAPLIGVAVTLKNDLTFNAEWRNQRTLTLNTSAGQVVEATSSGLTAGVGYKITNFNTVLKIRGSQQGISNDLTVNADFSLQTNQALIRRIETAYTQATSGTRTLGVNLTANYVLSRRMTLGMFFEHHVNTPIVSSNAYPVTDSAFGLSFNLNLSR</sequence>
<feature type="domain" description="Gliding motility protein SprA N-terminal" evidence="1">
    <location>
        <begin position="173"/>
        <end position="365"/>
    </location>
</feature>
<dbReference type="InterPro" id="IPR026377">
    <property type="entry name" value="Cell_surface_SprA"/>
</dbReference>
<reference evidence="3" key="1">
    <citation type="submission" date="2018-02" db="EMBL/GenBank/DDBJ databases">
        <authorList>
            <person name="Clavel T."/>
            <person name="Strowig T."/>
        </authorList>
    </citation>
    <scope>NUCLEOTIDE SEQUENCE [LARGE SCALE GENOMIC DNA]</scope>
    <source>
        <strain evidence="3">DSM 100764</strain>
    </source>
</reference>
<proteinExistence type="predicted"/>
<comment type="caution">
    <text evidence="2">The sequence shown here is derived from an EMBL/GenBank/DDBJ whole genome shotgun (WGS) entry which is preliminary data.</text>
</comment>
<organism evidence="2 3">
    <name type="scientific">Paramuribaculum intestinale</name>
    <dbReference type="NCBI Taxonomy" id="2094151"/>
    <lineage>
        <taxon>Bacteria</taxon>
        <taxon>Pseudomonadati</taxon>
        <taxon>Bacteroidota</taxon>
        <taxon>Bacteroidia</taxon>
        <taxon>Bacteroidales</taxon>
        <taxon>Muribaculaceae</taxon>
        <taxon>Paramuribaculum</taxon>
    </lineage>
</organism>
<name>A0A2V1IWW8_9BACT</name>
<feature type="domain" description="Gliding motility protein SprA N-terminal" evidence="1">
    <location>
        <begin position="1091"/>
        <end position="1617"/>
    </location>
</feature>
<protein>
    <submittedName>
        <fullName evidence="2">Cell surface protein SprA</fullName>
    </submittedName>
</protein>
<keyword evidence="3" id="KW-1185">Reference proteome</keyword>
<evidence type="ECO:0000313" key="3">
    <source>
        <dbReference type="Proteomes" id="UP000244925"/>
    </source>
</evidence>